<evidence type="ECO:0000256" key="1">
    <source>
        <dbReference type="ARBA" id="ARBA00004418"/>
    </source>
</evidence>
<dbReference type="CDD" id="cd13590">
    <property type="entry name" value="PBP2_PotD_PotF_like"/>
    <property type="match status" value="1"/>
</dbReference>
<evidence type="ECO:0000313" key="6">
    <source>
        <dbReference type="EMBL" id="NMG42925.1"/>
    </source>
</evidence>
<name>A0ABX1PUQ4_9RHOO</name>
<dbReference type="InterPro" id="IPR006059">
    <property type="entry name" value="SBP"/>
</dbReference>
<dbReference type="PANTHER" id="PTHR30222">
    <property type="entry name" value="SPERMIDINE/PUTRESCINE-BINDING PERIPLASMIC PROTEIN"/>
    <property type="match status" value="1"/>
</dbReference>
<dbReference type="InterPro" id="IPR006311">
    <property type="entry name" value="TAT_signal"/>
</dbReference>
<comment type="subcellular location">
    <subcellularLocation>
        <location evidence="1">Periplasm</location>
    </subcellularLocation>
</comment>
<dbReference type="EMBL" id="WTVN01000004">
    <property type="protein sequence ID" value="NMG42925.1"/>
    <property type="molecule type" value="Genomic_DNA"/>
</dbReference>
<accession>A0ABX1PUQ4</accession>
<protein>
    <submittedName>
        <fullName evidence="6">Extracellular solute-binding protein</fullName>
    </submittedName>
</protein>
<keyword evidence="2" id="KW-0813">Transport</keyword>
<dbReference type="Gene3D" id="3.40.190.10">
    <property type="entry name" value="Periplasmic binding protein-like II"/>
    <property type="match status" value="2"/>
</dbReference>
<keyword evidence="4" id="KW-0574">Periplasm</keyword>
<keyword evidence="3 5" id="KW-0732">Signal</keyword>
<dbReference type="InterPro" id="IPR001188">
    <property type="entry name" value="Sperm_putr-bd"/>
</dbReference>
<dbReference type="SUPFAM" id="SSF53850">
    <property type="entry name" value="Periplasmic binding protein-like II"/>
    <property type="match status" value="1"/>
</dbReference>
<evidence type="ECO:0000256" key="3">
    <source>
        <dbReference type="ARBA" id="ARBA00022729"/>
    </source>
</evidence>
<dbReference type="RefSeq" id="WP_169254843.1">
    <property type="nucleotide sequence ID" value="NZ_WTVN01000004.1"/>
</dbReference>
<organism evidence="6 7">
    <name type="scientific">Aromatoleum toluvorans</name>
    <dbReference type="NCBI Taxonomy" id="92002"/>
    <lineage>
        <taxon>Bacteria</taxon>
        <taxon>Pseudomonadati</taxon>
        <taxon>Pseudomonadota</taxon>
        <taxon>Betaproteobacteria</taxon>
        <taxon>Rhodocyclales</taxon>
        <taxon>Rhodocyclaceae</taxon>
        <taxon>Aromatoleum</taxon>
    </lineage>
</organism>
<dbReference type="Proteomes" id="UP000623795">
    <property type="component" value="Unassembled WGS sequence"/>
</dbReference>
<dbReference type="PANTHER" id="PTHR30222:SF17">
    <property type="entry name" value="SPERMIDINE_PUTRESCINE-BINDING PERIPLASMIC PROTEIN"/>
    <property type="match status" value="1"/>
</dbReference>
<feature type="chain" id="PRO_5046011040" evidence="5">
    <location>
        <begin position="25"/>
        <end position="385"/>
    </location>
</feature>
<keyword evidence="7" id="KW-1185">Reference proteome</keyword>
<evidence type="ECO:0000313" key="7">
    <source>
        <dbReference type="Proteomes" id="UP000623795"/>
    </source>
</evidence>
<evidence type="ECO:0000256" key="5">
    <source>
        <dbReference type="SAM" id="SignalP"/>
    </source>
</evidence>
<dbReference type="PRINTS" id="PR00909">
    <property type="entry name" value="SPERMDNBNDNG"/>
</dbReference>
<sequence>MKQEDKSLQSPFRRRFLQSSTALAAGSALPLSLTAASSWAQSSGGQPRTLTMLAWYGHAEPDIVAEFEAKYNVKVKPKYYTGGDNMLALISQSPAGTYDLILSDAEYVPQLRKAGYLERLEAKDYPFDDYFPEFQKFPGHWDGNDLYAVMVRFGFLGVAYNTEAVPESKARSFKVYWDPAYKGKVGHFDWYLPNMGEISLYAGHKAPYKLEKEQFGKLQSVMKSLRPQVAGFFDYGGTFSGLKNGQLQLVCGIGDWITGTLARSGAKVSSVVPDEGGLQWTESLSIGKGTRNRDLANAFIQYITSAQGQVKSAKMAAYPALIPNRKGWELLGQSDAAEARRQGMVLQGHNVMDDIRSGKITFRQLPVQQSIEDWNDFWSEYKEKA</sequence>
<comment type="caution">
    <text evidence="6">The sequence shown here is derived from an EMBL/GenBank/DDBJ whole genome shotgun (WGS) entry which is preliminary data.</text>
</comment>
<feature type="signal peptide" evidence="5">
    <location>
        <begin position="1"/>
        <end position="24"/>
    </location>
</feature>
<dbReference type="Pfam" id="PF13416">
    <property type="entry name" value="SBP_bac_8"/>
    <property type="match status" value="1"/>
</dbReference>
<evidence type="ECO:0000256" key="2">
    <source>
        <dbReference type="ARBA" id="ARBA00022448"/>
    </source>
</evidence>
<proteinExistence type="predicted"/>
<reference evidence="6 7" key="1">
    <citation type="submission" date="2019-12" db="EMBL/GenBank/DDBJ databases">
        <title>Comparative genomics gives insights into the taxonomy of the Azoarcus-Aromatoleum group and reveals separate origins of nif in the plant-associated Azoarcus and non-plant-associated Aromatoleum sub-groups.</title>
        <authorList>
            <person name="Lafos M."/>
            <person name="Maluk M."/>
            <person name="Batista M."/>
            <person name="Junghare M."/>
            <person name="Carmona M."/>
            <person name="Faoro H."/>
            <person name="Cruz L.M."/>
            <person name="Battistoni F."/>
            <person name="De Souza E."/>
            <person name="Pedrosa F."/>
            <person name="Chen W.-M."/>
            <person name="Poole P.S."/>
            <person name="Dixon R.A."/>
            <person name="James E.K."/>
        </authorList>
    </citation>
    <scope>NUCLEOTIDE SEQUENCE [LARGE SCALE GENOMIC DNA]</scope>
    <source>
        <strain evidence="6 7">Td21</strain>
    </source>
</reference>
<evidence type="ECO:0000256" key="4">
    <source>
        <dbReference type="ARBA" id="ARBA00022764"/>
    </source>
</evidence>
<dbReference type="PROSITE" id="PS51318">
    <property type="entry name" value="TAT"/>
    <property type="match status" value="1"/>
</dbReference>
<gene>
    <name evidence="6" type="ORF">GPA22_04150</name>
</gene>